<comment type="caution">
    <text evidence="8">The sequence shown here is derived from an EMBL/GenBank/DDBJ whole genome shotgun (WGS) entry which is preliminary data.</text>
</comment>
<dbReference type="SUPFAM" id="SSF55486">
    <property type="entry name" value="Metalloproteases ('zincins'), catalytic domain"/>
    <property type="match status" value="1"/>
</dbReference>
<evidence type="ECO:0000256" key="6">
    <source>
        <dbReference type="ARBA" id="ARBA00022833"/>
    </source>
</evidence>
<feature type="binding site" evidence="7">
    <location>
        <position position="112"/>
    </location>
    <ligand>
        <name>Zn(2+)</name>
        <dbReference type="ChEBI" id="CHEBI:29105"/>
        <note>catalytic</note>
    </ligand>
</feature>
<evidence type="ECO:0000256" key="3">
    <source>
        <dbReference type="ARBA" id="ARBA00022723"/>
    </source>
</evidence>
<keyword evidence="7" id="KW-0690">Ribosome biogenesis</keyword>
<dbReference type="Gene3D" id="3.40.390.30">
    <property type="entry name" value="Metalloproteases ('zincins'), catalytic domain"/>
    <property type="match status" value="1"/>
</dbReference>
<comment type="similarity">
    <text evidence="1 7">Belongs to the endoribonuclease YbeY family.</text>
</comment>
<comment type="subcellular location">
    <subcellularLocation>
        <location evidence="7">Cytoplasm</location>
    </subcellularLocation>
</comment>
<dbReference type="PROSITE" id="PS01306">
    <property type="entry name" value="UPF0054"/>
    <property type="match status" value="1"/>
</dbReference>
<dbReference type="NCBIfam" id="TIGR00043">
    <property type="entry name" value="rRNA maturation RNase YbeY"/>
    <property type="match status" value="1"/>
</dbReference>
<evidence type="ECO:0000256" key="1">
    <source>
        <dbReference type="ARBA" id="ARBA00010875"/>
    </source>
</evidence>
<comment type="function">
    <text evidence="7">Single strand-specific metallo-endoribonuclease involved in late-stage 70S ribosome quality control and in maturation of the 3' terminus of the 16S rRNA.</text>
</comment>
<keyword evidence="3 7" id="KW-0479">Metal-binding</keyword>
<keyword evidence="7" id="KW-0963">Cytoplasm</keyword>
<dbReference type="EC" id="3.1.-.-" evidence="7"/>
<dbReference type="PANTHER" id="PTHR46986">
    <property type="entry name" value="ENDORIBONUCLEASE YBEY, CHLOROPLASTIC"/>
    <property type="match status" value="1"/>
</dbReference>
<dbReference type="InterPro" id="IPR023091">
    <property type="entry name" value="MetalPrtase_cat_dom_sf_prd"/>
</dbReference>
<dbReference type="GO" id="GO:0004222">
    <property type="term" value="F:metalloendopeptidase activity"/>
    <property type="evidence" value="ECO:0007669"/>
    <property type="project" value="InterPro"/>
</dbReference>
<keyword evidence="5 7" id="KW-0378">Hydrolase</keyword>
<evidence type="ECO:0000313" key="8">
    <source>
        <dbReference type="EMBL" id="PIP22943.1"/>
    </source>
</evidence>
<dbReference type="Pfam" id="PF02130">
    <property type="entry name" value="YbeY"/>
    <property type="match status" value="1"/>
</dbReference>
<feature type="binding site" evidence="7">
    <location>
        <position position="118"/>
    </location>
    <ligand>
        <name>Zn(2+)</name>
        <dbReference type="ChEBI" id="CHEBI:29105"/>
        <note>catalytic</note>
    </ligand>
</feature>
<dbReference type="GO" id="GO:0006364">
    <property type="term" value="P:rRNA processing"/>
    <property type="evidence" value="ECO:0007669"/>
    <property type="project" value="UniProtKB-UniRule"/>
</dbReference>
<evidence type="ECO:0000256" key="4">
    <source>
        <dbReference type="ARBA" id="ARBA00022759"/>
    </source>
</evidence>
<sequence length="141" mass="16634">MIKLKNMIEINNLTAEHIDEKLLKKIAEKVLKGEGKKASVSVAFINPKKMRELNREYRKKNKPTDVLSFSDGEKDFLGEIIICPKEVRENSKEFKSDFKKELFSCLIHGILHLLGYDHEKNEKRVEEMEKRQEHYLSQIKF</sequence>
<keyword evidence="7" id="KW-0698">rRNA processing</keyword>
<dbReference type="Proteomes" id="UP000229976">
    <property type="component" value="Unassembled WGS sequence"/>
</dbReference>
<proteinExistence type="inferred from homology"/>
<feature type="binding site" evidence="7">
    <location>
        <position position="108"/>
    </location>
    <ligand>
        <name>Zn(2+)</name>
        <dbReference type="ChEBI" id="CHEBI:29105"/>
        <note>catalytic</note>
    </ligand>
</feature>
<keyword evidence="2 7" id="KW-0540">Nuclease</keyword>
<evidence type="ECO:0000256" key="2">
    <source>
        <dbReference type="ARBA" id="ARBA00022722"/>
    </source>
</evidence>
<keyword evidence="4 7" id="KW-0255">Endonuclease</keyword>
<dbReference type="EMBL" id="PCRO01000016">
    <property type="protein sequence ID" value="PIP22943.1"/>
    <property type="molecule type" value="Genomic_DNA"/>
</dbReference>
<reference evidence="8 9" key="1">
    <citation type="submission" date="2017-09" db="EMBL/GenBank/DDBJ databases">
        <title>Depth-based differentiation of microbial function through sediment-hosted aquifers and enrichment of novel symbionts in the deep terrestrial subsurface.</title>
        <authorList>
            <person name="Probst A.J."/>
            <person name="Ladd B."/>
            <person name="Jarett J.K."/>
            <person name="Geller-Mcgrath D.E."/>
            <person name="Sieber C.M."/>
            <person name="Emerson J.B."/>
            <person name="Anantharaman K."/>
            <person name="Thomas B.C."/>
            <person name="Malmstrom R."/>
            <person name="Stieglmeier M."/>
            <person name="Klingl A."/>
            <person name="Woyke T."/>
            <person name="Ryan C.M."/>
            <person name="Banfield J.F."/>
        </authorList>
    </citation>
    <scope>NUCLEOTIDE SEQUENCE [LARGE SCALE GENOMIC DNA]</scope>
    <source>
        <strain evidence="8">CG23_combo_of_CG06-09_8_20_14_all_39_17</strain>
    </source>
</reference>
<dbReference type="InterPro" id="IPR020549">
    <property type="entry name" value="YbeY_CS"/>
</dbReference>
<dbReference type="AlphaFoldDB" id="A0A2G9YW23"/>
<dbReference type="GO" id="GO:0005737">
    <property type="term" value="C:cytoplasm"/>
    <property type="evidence" value="ECO:0007669"/>
    <property type="project" value="UniProtKB-SubCell"/>
</dbReference>
<gene>
    <name evidence="7 8" type="primary">ybeY</name>
    <name evidence="8" type="ORF">COX37_01310</name>
</gene>
<dbReference type="GO" id="GO:0004521">
    <property type="term" value="F:RNA endonuclease activity"/>
    <property type="evidence" value="ECO:0007669"/>
    <property type="project" value="UniProtKB-UniRule"/>
</dbReference>
<dbReference type="HAMAP" id="MF_00009">
    <property type="entry name" value="Endoribonucl_YbeY"/>
    <property type="match status" value="1"/>
</dbReference>
<evidence type="ECO:0000256" key="5">
    <source>
        <dbReference type="ARBA" id="ARBA00022801"/>
    </source>
</evidence>
<dbReference type="InterPro" id="IPR002036">
    <property type="entry name" value="YbeY"/>
</dbReference>
<dbReference type="PANTHER" id="PTHR46986:SF1">
    <property type="entry name" value="ENDORIBONUCLEASE YBEY, CHLOROPLASTIC"/>
    <property type="match status" value="1"/>
</dbReference>
<protein>
    <recommendedName>
        <fullName evidence="7">Endoribonuclease YbeY</fullName>
        <ecNumber evidence="7">3.1.-.-</ecNumber>
    </recommendedName>
</protein>
<evidence type="ECO:0000313" key="9">
    <source>
        <dbReference type="Proteomes" id="UP000229976"/>
    </source>
</evidence>
<accession>A0A2G9YW23</accession>
<comment type="cofactor">
    <cofactor evidence="7">
        <name>Zn(2+)</name>
        <dbReference type="ChEBI" id="CHEBI:29105"/>
    </cofactor>
    <text evidence="7">Binds 1 zinc ion.</text>
</comment>
<evidence type="ECO:0000256" key="7">
    <source>
        <dbReference type="HAMAP-Rule" id="MF_00009"/>
    </source>
</evidence>
<name>A0A2G9YW23_9BACT</name>
<organism evidence="8 9">
    <name type="scientific">Candidatus Nealsonbacteria bacterium CG23_combo_of_CG06-09_8_20_14_all_39_17</name>
    <dbReference type="NCBI Taxonomy" id="1974722"/>
    <lineage>
        <taxon>Bacteria</taxon>
        <taxon>Candidatus Nealsoniibacteriota</taxon>
    </lineage>
</organism>
<dbReference type="GO" id="GO:0008270">
    <property type="term" value="F:zinc ion binding"/>
    <property type="evidence" value="ECO:0007669"/>
    <property type="project" value="UniProtKB-UniRule"/>
</dbReference>
<keyword evidence="6 7" id="KW-0862">Zinc</keyword>